<comment type="caution">
    <text evidence="1">The sequence shown here is derived from an EMBL/GenBank/DDBJ whole genome shotgun (WGS) entry which is preliminary data.</text>
</comment>
<evidence type="ECO:0000313" key="2">
    <source>
        <dbReference type="Proteomes" id="UP001497535"/>
    </source>
</evidence>
<organism evidence="1 2">
    <name type="scientific">Meloidogyne enterolobii</name>
    <name type="common">Root-knot nematode worm</name>
    <name type="synonym">Meloidogyne mayaguensis</name>
    <dbReference type="NCBI Taxonomy" id="390850"/>
    <lineage>
        <taxon>Eukaryota</taxon>
        <taxon>Metazoa</taxon>
        <taxon>Ecdysozoa</taxon>
        <taxon>Nematoda</taxon>
        <taxon>Chromadorea</taxon>
        <taxon>Rhabditida</taxon>
        <taxon>Tylenchina</taxon>
        <taxon>Tylenchomorpha</taxon>
        <taxon>Tylenchoidea</taxon>
        <taxon>Meloidogynidae</taxon>
        <taxon>Meloidogyninae</taxon>
        <taxon>Meloidogyne</taxon>
    </lineage>
</organism>
<name>A0ACB0ZLE7_MELEN</name>
<dbReference type="Proteomes" id="UP001497535">
    <property type="component" value="Unassembled WGS sequence"/>
</dbReference>
<evidence type="ECO:0000313" key="1">
    <source>
        <dbReference type="EMBL" id="CAK5079103.1"/>
    </source>
</evidence>
<protein>
    <submittedName>
        <fullName evidence="1">Uncharacterized protein</fullName>
    </submittedName>
</protein>
<reference evidence="1" key="1">
    <citation type="submission" date="2023-11" db="EMBL/GenBank/DDBJ databases">
        <authorList>
            <person name="Poullet M."/>
        </authorList>
    </citation>
    <scope>NUCLEOTIDE SEQUENCE</scope>
    <source>
        <strain evidence="1">E1834</strain>
    </source>
</reference>
<sequence>MSSHEADNPDHHSKKSEDGAKPSRVYCRRLWFFSRECYCVGFVGGDIVVCLLADVER</sequence>
<gene>
    <name evidence="1" type="ORF">MENTE1834_LOCUS26187</name>
</gene>
<accession>A0ACB0ZLE7</accession>
<keyword evidence="2" id="KW-1185">Reference proteome</keyword>
<dbReference type="EMBL" id="CAVMJV010000037">
    <property type="protein sequence ID" value="CAK5079103.1"/>
    <property type="molecule type" value="Genomic_DNA"/>
</dbReference>
<proteinExistence type="predicted"/>